<evidence type="ECO:0000256" key="1">
    <source>
        <dbReference type="ARBA" id="ARBA00005820"/>
    </source>
</evidence>
<keyword evidence="2" id="KW-0805">Transcription regulation</keyword>
<evidence type="ECO:0000256" key="3">
    <source>
        <dbReference type="ARBA" id="ARBA00023125"/>
    </source>
</evidence>
<dbReference type="PROSITE" id="PS51755">
    <property type="entry name" value="OMPR_PHOB"/>
    <property type="match status" value="1"/>
</dbReference>
<dbReference type="Pfam" id="PF00486">
    <property type="entry name" value="Trans_reg_C"/>
    <property type="match status" value="1"/>
</dbReference>
<evidence type="ECO:0000256" key="4">
    <source>
        <dbReference type="ARBA" id="ARBA00023163"/>
    </source>
</evidence>
<comment type="caution">
    <text evidence="7">The sequence shown here is derived from an EMBL/GenBank/DDBJ whole genome shotgun (WGS) entry which is preliminary data.</text>
</comment>
<dbReference type="Gene3D" id="1.10.10.10">
    <property type="entry name" value="Winged helix-like DNA-binding domain superfamily/Winged helix DNA-binding domain"/>
    <property type="match status" value="1"/>
</dbReference>
<dbReference type="GO" id="GO:0003677">
    <property type="term" value="F:DNA binding"/>
    <property type="evidence" value="ECO:0007669"/>
    <property type="project" value="UniProtKB-KW"/>
</dbReference>
<proteinExistence type="inferred from homology"/>
<keyword evidence="3 5" id="KW-0238">DNA-binding</keyword>
<evidence type="ECO:0000313" key="8">
    <source>
        <dbReference type="Proteomes" id="UP001519332"/>
    </source>
</evidence>
<dbReference type="SMART" id="SM01043">
    <property type="entry name" value="BTAD"/>
    <property type="match status" value="1"/>
</dbReference>
<dbReference type="Pfam" id="PF03704">
    <property type="entry name" value="BTAD"/>
    <property type="match status" value="1"/>
</dbReference>
<dbReference type="InterPro" id="IPR011990">
    <property type="entry name" value="TPR-like_helical_dom_sf"/>
</dbReference>
<reference evidence="7 8" key="1">
    <citation type="submission" date="2021-03" db="EMBL/GenBank/DDBJ databases">
        <title>Sequencing the genomes of 1000 actinobacteria strains.</title>
        <authorList>
            <person name="Klenk H.-P."/>
        </authorList>
    </citation>
    <scope>NUCLEOTIDE SEQUENCE [LARGE SCALE GENOMIC DNA]</scope>
    <source>
        <strain evidence="7 8">DSM 46670</strain>
    </source>
</reference>
<evidence type="ECO:0000259" key="6">
    <source>
        <dbReference type="PROSITE" id="PS51755"/>
    </source>
</evidence>
<accession>A0ABS4TRU4</accession>
<gene>
    <name evidence="7" type="ORF">JOF56_007524</name>
</gene>
<dbReference type="SUPFAM" id="SSF46894">
    <property type="entry name" value="C-terminal effector domain of the bipartite response regulators"/>
    <property type="match status" value="1"/>
</dbReference>
<dbReference type="PANTHER" id="PTHR35807">
    <property type="entry name" value="TRANSCRIPTIONAL REGULATOR REDD-RELATED"/>
    <property type="match status" value="1"/>
</dbReference>
<sequence length="253" mass="28541">MNYEILGQIQVSGAPGVCAPRARKVETLLAILLTKANQVVTTEQLVVEIWGDKPPTRASDTLYVHVSQLRKLLRGSTKCESQLITSPRGYSLIVAPDELDADRFSRLYQQGRDLHRDRSYGQAAEVLRQAIALWRGPAFGGLIDTPLIQTHAMLLEDSRLECMELLMETELLIGRHREIVGTLTALTKQHLLRETFCEYLMTALLRCNRRAEAVEVFAAARRRMIQQLGIEPGRSMQDLHQRILLGERSEVAV</sequence>
<dbReference type="Proteomes" id="UP001519332">
    <property type="component" value="Unassembled WGS sequence"/>
</dbReference>
<dbReference type="SMART" id="SM00862">
    <property type="entry name" value="Trans_reg_C"/>
    <property type="match status" value="1"/>
</dbReference>
<protein>
    <submittedName>
        <fullName evidence="7">DNA-binding SARP family transcriptional activator</fullName>
    </submittedName>
</protein>
<keyword evidence="4" id="KW-0804">Transcription</keyword>
<dbReference type="CDD" id="cd15831">
    <property type="entry name" value="BTAD"/>
    <property type="match status" value="1"/>
</dbReference>
<feature type="DNA-binding region" description="OmpR/PhoB-type" evidence="5">
    <location>
        <begin position="1"/>
        <end position="94"/>
    </location>
</feature>
<dbReference type="InterPro" id="IPR036388">
    <property type="entry name" value="WH-like_DNA-bd_sf"/>
</dbReference>
<comment type="similarity">
    <text evidence="1">Belongs to the AfsR/DnrI/RedD regulatory family.</text>
</comment>
<dbReference type="EMBL" id="JAGINW010000001">
    <property type="protein sequence ID" value="MBP2327139.1"/>
    <property type="molecule type" value="Genomic_DNA"/>
</dbReference>
<dbReference type="Gene3D" id="1.25.40.10">
    <property type="entry name" value="Tetratricopeptide repeat domain"/>
    <property type="match status" value="1"/>
</dbReference>
<dbReference type="InterPro" id="IPR051677">
    <property type="entry name" value="AfsR-DnrI-RedD_regulator"/>
</dbReference>
<evidence type="ECO:0000256" key="5">
    <source>
        <dbReference type="PROSITE-ProRule" id="PRU01091"/>
    </source>
</evidence>
<dbReference type="SUPFAM" id="SSF48452">
    <property type="entry name" value="TPR-like"/>
    <property type="match status" value="1"/>
</dbReference>
<dbReference type="RefSeq" id="WP_209644123.1">
    <property type="nucleotide sequence ID" value="NZ_JAGINW010000001.1"/>
</dbReference>
<evidence type="ECO:0000256" key="2">
    <source>
        <dbReference type="ARBA" id="ARBA00023015"/>
    </source>
</evidence>
<evidence type="ECO:0000313" key="7">
    <source>
        <dbReference type="EMBL" id="MBP2327139.1"/>
    </source>
</evidence>
<feature type="domain" description="OmpR/PhoB-type" evidence="6">
    <location>
        <begin position="1"/>
        <end position="94"/>
    </location>
</feature>
<organism evidence="7 8">
    <name type="scientific">Kibdelosporangium banguiense</name>
    <dbReference type="NCBI Taxonomy" id="1365924"/>
    <lineage>
        <taxon>Bacteria</taxon>
        <taxon>Bacillati</taxon>
        <taxon>Actinomycetota</taxon>
        <taxon>Actinomycetes</taxon>
        <taxon>Pseudonocardiales</taxon>
        <taxon>Pseudonocardiaceae</taxon>
        <taxon>Kibdelosporangium</taxon>
    </lineage>
</organism>
<dbReference type="InterPro" id="IPR001867">
    <property type="entry name" value="OmpR/PhoB-type_DNA-bd"/>
</dbReference>
<keyword evidence="8" id="KW-1185">Reference proteome</keyword>
<dbReference type="PANTHER" id="PTHR35807:SF1">
    <property type="entry name" value="TRANSCRIPTIONAL REGULATOR REDD"/>
    <property type="match status" value="1"/>
</dbReference>
<dbReference type="InterPro" id="IPR016032">
    <property type="entry name" value="Sig_transdc_resp-reg_C-effctor"/>
</dbReference>
<name>A0ABS4TRU4_9PSEU</name>
<dbReference type="InterPro" id="IPR005158">
    <property type="entry name" value="BTAD"/>
</dbReference>